<keyword evidence="11 13" id="KW-0012">Acyltransferase</keyword>
<dbReference type="InterPro" id="IPR016039">
    <property type="entry name" value="Thiolase-like"/>
</dbReference>
<evidence type="ECO:0000256" key="7">
    <source>
        <dbReference type="ARBA" id="ARBA00022832"/>
    </source>
</evidence>
<protein>
    <recommendedName>
        <fullName evidence="3 13">Beta-ketoacyl-[acyl-carrier-protein] synthase III</fullName>
        <shortName evidence="13">Beta-ketoacyl-ACP synthase III</shortName>
        <shortName evidence="13">KAS III</shortName>
        <ecNumber evidence="3 13">2.3.1.180</ecNumber>
    </recommendedName>
    <alternativeName>
        <fullName evidence="13">3-oxoacyl-[acyl-carrier-protein] synthase 3</fullName>
    </alternativeName>
    <alternativeName>
        <fullName evidence="13">3-oxoacyl-[acyl-carrier-protein] synthase III</fullName>
    </alternativeName>
</protein>
<accession>A0A5K7YDP1</accession>
<dbReference type="UniPathway" id="UPA00094"/>
<sequence>MKYATTIIGTGRAFPEGRVTNDQIVDRLEKDHISTNDQWIRERTGIQERRFSDLANPDEHNSSMGVAAARKALDMAGRTPGDIDQIIYATCTPDTLIPSTACWLQHKIGAPQAWAMDINAACSGFVYGLATADQFIRSGQTRTALVVGAEVLNPFINWQDRGSCILFGDGAGAAVVERCAPDAPARILSSHLLSDGNLWELLYIPAGGSSMEVTPGRFFKNLHKMRMTGKEIFKVAVRTLAEFANRSLESNGFTMADVDWFIPHQANFRIIEAVAKRLKCPMEKVVVNVDRYGNTSAATIPTALDEAVRDGRIKKGQLILLDSFGAGLTYGAILMRW</sequence>
<evidence type="ECO:0000256" key="6">
    <source>
        <dbReference type="ARBA" id="ARBA00022679"/>
    </source>
</evidence>
<evidence type="ECO:0000256" key="2">
    <source>
        <dbReference type="ARBA" id="ARBA00008642"/>
    </source>
</evidence>
<dbReference type="OrthoDB" id="9815506at2"/>
<dbReference type="SUPFAM" id="SSF53901">
    <property type="entry name" value="Thiolase-like"/>
    <property type="match status" value="1"/>
</dbReference>
<keyword evidence="6 13" id="KW-0808">Transferase</keyword>
<evidence type="ECO:0000256" key="9">
    <source>
        <dbReference type="ARBA" id="ARBA00023160"/>
    </source>
</evidence>
<comment type="catalytic activity">
    <reaction evidence="12">
        <text>malonyl-[ACP] + acetyl-CoA + H(+) = 3-oxobutanoyl-[ACP] + CO2 + CoA</text>
        <dbReference type="Rhea" id="RHEA:12080"/>
        <dbReference type="Rhea" id="RHEA-COMP:9623"/>
        <dbReference type="Rhea" id="RHEA-COMP:9625"/>
        <dbReference type="ChEBI" id="CHEBI:15378"/>
        <dbReference type="ChEBI" id="CHEBI:16526"/>
        <dbReference type="ChEBI" id="CHEBI:57287"/>
        <dbReference type="ChEBI" id="CHEBI:57288"/>
        <dbReference type="ChEBI" id="CHEBI:78449"/>
        <dbReference type="ChEBI" id="CHEBI:78450"/>
        <dbReference type="EC" id="2.3.1.180"/>
    </reaction>
    <physiologicalReaction direction="left-to-right" evidence="12">
        <dbReference type="Rhea" id="RHEA:12081"/>
    </physiologicalReaction>
</comment>
<dbReference type="GO" id="GO:0004315">
    <property type="term" value="F:3-oxoacyl-[acyl-carrier-protein] synthase activity"/>
    <property type="evidence" value="ECO:0007669"/>
    <property type="project" value="InterPro"/>
</dbReference>
<comment type="subcellular location">
    <subcellularLocation>
        <location evidence="13">Cytoplasm</location>
    </subcellularLocation>
</comment>
<keyword evidence="7 13" id="KW-0276">Fatty acid metabolism</keyword>
<comment type="function">
    <text evidence="13">Catalyzes the condensation reaction of fatty acid synthesis by the addition to an acyl acceptor of two carbons from malonyl-ACP. Catalyzes the first condensation reaction which initiates fatty acid synthesis and may therefore play a role in governing the total rate of fatty acid production. Possesses both acetoacetyl-ACP synthase and acetyl transacylase activities. Its substrate specificity determines the biosynthesis of branched-chain and/or straight-chain of fatty acids.</text>
</comment>
<evidence type="ECO:0000256" key="8">
    <source>
        <dbReference type="ARBA" id="ARBA00023098"/>
    </source>
</evidence>
<feature type="active site" evidence="13">
    <location>
        <position position="294"/>
    </location>
</feature>
<dbReference type="CDD" id="cd00830">
    <property type="entry name" value="KAS_III"/>
    <property type="match status" value="1"/>
</dbReference>
<dbReference type="Proteomes" id="UP000427906">
    <property type="component" value="Chromosome"/>
</dbReference>
<dbReference type="EMBL" id="AP021874">
    <property type="protein sequence ID" value="BBO66090.1"/>
    <property type="molecule type" value="Genomic_DNA"/>
</dbReference>
<evidence type="ECO:0000256" key="3">
    <source>
        <dbReference type="ARBA" id="ARBA00012333"/>
    </source>
</evidence>
<dbReference type="AlphaFoldDB" id="A0A5K7YDP1"/>
<dbReference type="GO" id="GO:0005737">
    <property type="term" value="C:cytoplasm"/>
    <property type="evidence" value="ECO:0007669"/>
    <property type="project" value="UniProtKB-SubCell"/>
</dbReference>
<feature type="active site" evidence="13">
    <location>
        <position position="122"/>
    </location>
</feature>
<comment type="domain">
    <text evidence="13">The last Arg residue of the ACP-binding site is essential for the weak association between ACP/AcpP and FabH.</text>
</comment>
<feature type="active site" evidence="13">
    <location>
        <position position="264"/>
    </location>
</feature>
<dbReference type="NCBIfam" id="TIGR00747">
    <property type="entry name" value="fabH"/>
    <property type="match status" value="1"/>
</dbReference>
<evidence type="ECO:0000256" key="12">
    <source>
        <dbReference type="ARBA" id="ARBA00051096"/>
    </source>
</evidence>
<dbReference type="PANTHER" id="PTHR34069">
    <property type="entry name" value="3-OXOACYL-[ACYL-CARRIER-PROTEIN] SYNTHASE 3"/>
    <property type="match status" value="1"/>
</dbReference>
<keyword evidence="5 13" id="KW-0444">Lipid biosynthesis</keyword>
<evidence type="ECO:0000256" key="11">
    <source>
        <dbReference type="ARBA" id="ARBA00023315"/>
    </source>
</evidence>
<gene>
    <name evidence="13 16" type="primary">fabH</name>
    <name evidence="16" type="ORF">DSCA_00200</name>
</gene>
<dbReference type="KEGG" id="dalk:DSCA_00200"/>
<keyword evidence="10 13" id="KW-0511">Multifunctional enzyme</keyword>
<dbReference type="GO" id="GO:0033818">
    <property type="term" value="F:beta-ketoacyl-acyl-carrier-protein synthase III activity"/>
    <property type="evidence" value="ECO:0007669"/>
    <property type="project" value="UniProtKB-UniRule"/>
</dbReference>
<feature type="domain" description="Beta-ketoacyl-[acyl-carrier-protein] synthase III C-terminal" evidence="14">
    <location>
        <begin position="248"/>
        <end position="337"/>
    </location>
</feature>
<dbReference type="GO" id="GO:0044550">
    <property type="term" value="P:secondary metabolite biosynthetic process"/>
    <property type="evidence" value="ECO:0007669"/>
    <property type="project" value="TreeGrafter"/>
</dbReference>
<comment type="similarity">
    <text evidence="2 13">Belongs to the thiolase-like superfamily. FabH family.</text>
</comment>
<dbReference type="GO" id="GO:0006633">
    <property type="term" value="P:fatty acid biosynthetic process"/>
    <property type="evidence" value="ECO:0007669"/>
    <property type="project" value="UniProtKB-UniRule"/>
</dbReference>
<dbReference type="EC" id="2.3.1.180" evidence="3 13"/>
<comment type="subunit">
    <text evidence="13">Homodimer.</text>
</comment>
<keyword evidence="9 13" id="KW-0275">Fatty acid biosynthesis</keyword>
<dbReference type="Pfam" id="PF08541">
    <property type="entry name" value="ACP_syn_III_C"/>
    <property type="match status" value="1"/>
</dbReference>
<evidence type="ECO:0000256" key="4">
    <source>
        <dbReference type="ARBA" id="ARBA00022490"/>
    </source>
</evidence>
<dbReference type="Pfam" id="PF08545">
    <property type="entry name" value="ACP_syn_III"/>
    <property type="match status" value="1"/>
</dbReference>
<name>A0A5K7YDP1_9BACT</name>
<dbReference type="PANTHER" id="PTHR34069:SF2">
    <property type="entry name" value="BETA-KETOACYL-[ACYL-CARRIER-PROTEIN] SYNTHASE III"/>
    <property type="match status" value="1"/>
</dbReference>
<evidence type="ECO:0000256" key="13">
    <source>
        <dbReference type="HAMAP-Rule" id="MF_01815"/>
    </source>
</evidence>
<feature type="domain" description="Beta-ketoacyl-[acyl-carrier-protein] synthase III N-terminal" evidence="15">
    <location>
        <begin position="116"/>
        <end position="196"/>
    </location>
</feature>
<dbReference type="InterPro" id="IPR004655">
    <property type="entry name" value="FabH"/>
</dbReference>
<keyword evidence="8 13" id="KW-0443">Lipid metabolism</keyword>
<evidence type="ECO:0000256" key="5">
    <source>
        <dbReference type="ARBA" id="ARBA00022516"/>
    </source>
</evidence>
<evidence type="ECO:0000259" key="15">
    <source>
        <dbReference type="Pfam" id="PF08545"/>
    </source>
</evidence>
<evidence type="ECO:0000313" key="17">
    <source>
        <dbReference type="Proteomes" id="UP000427906"/>
    </source>
</evidence>
<evidence type="ECO:0000259" key="14">
    <source>
        <dbReference type="Pfam" id="PF08541"/>
    </source>
</evidence>
<comment type="pathway">
    <text evidence="1 13">Lipid metabolism; fatty acid biosynthesis.</text>
</comment>
<dbReference type="HAMAP" id="MF_01815">
    <property type="entry name" value="FabH"/>
    <property type="match status" value="1"/>
</dbReference>
<evidence type="ECO:0000313" key="16">
    <source>
        <dbReference type="EMBL" id="BBO66090.1"/>
    </source>
</evidence>
<keyword evidence="4 13" id="KW-0963">Cytoplasm</keyword>
<keyword evidence="17" id="KW-1185">Reference proteome</keyword>
<evidence type="ECO:0000256" key="1">
    <source>
        <dbReference type="ARBA" id="ARBA00005194"/>
    </source>
</evidence>
<organism evidence="16 17">
    <name type="scientific">Desulfosarcina alkanivorans</name>
    <dbReference type="NCBI Taxonomy" id="571177"/>
    <lineage>
        <taxon>Bacteria</taxon>
        <taxon>Pseudomonadati</taxon>
        <taxon>Thermodesulfobacteriota</taxon>
        <taxon>Desulfobacteria</taxon>
        <taxon>Desulfobacterales</taxon>
        <taxon>Desulfosarcinaceae</taxon>
        <taxon>Desulfosarcina</taxon>
    </lineage>
</organism>
<dbReference type="InterPro" id="IPR013747">
    <property type="entry name" value="ACP_syn_III_C"/>
</dbReference>
<dbReference type="NCBIfam" id="NF006829">
    <property type="entry name" value="PRK09352.1"/>
    <property type="match status" value="1"/>
</dbReference>
<dbReference type="FunFam" id="3.40.47.10:FF:000004">
    <property type="entry name" value="3-oxoacyl-[acyl-carrier-protein] synthase 3"/>
    <property type="match status" value="1"/>
</dbReference>
<feature type="region of interest" description="ACP-binding" evidence="13">
    <location>
        <begin position="265"/>
        <end position="269"/>
    </location>
</feature>
<reference evidence="16 17" key="1">
    <citation type="submission" date="2019-11" db="EMBL/GenBank/DDBJ databases">
        <title>Comparative genomics of hydrocarbon-degrading Desulfosarcina strains.</title>
        <authorList>
            <person name="Watanabe M."/>
            <person name="Kojima H."/>
            <person name="Fukui M."/>
        </authorList>
    </citation>
    <scope>NUCLEOTIDE SEQUENCE [LARGE SCALE GENOMIC DNA]</scope>
    <source>
        <strain evidence="16 17">PL12</strain>
    </source>
</reference>
<evidence type="ECO:0000256" key="10">
    <source>
        <dbReference type="ARBA" id="ARBA00023268"/>
    </source>
</evidence>
<dbReference type="Gene3D" id="3.40.47.10">
    <property type="match status" value="1"/>
</dbReference>
<dbReference type="InterPro" id="IPR013751">
    <property type="entry name" value="ACP_syn_III_N"/>
</dbReference>
<dbReference type="RefSeq" id="WP_155314516.1">
    <property type="nucleotide sequence ID" value="NZ_AP021874.1"/>
</dbReference>
<proteinExistence type="inferred from homology"/>